<protein>
    <submittedName>
        <fullName evidence="1">Uncharacterized protein</fullName>
    </submittedName>
</protein>
<dbReference type="AlphaFoldDB" id="A0AAU7S1U2"/>
<dbReference type="RefSeq" id="WP_349961047.1">
    <property type="nucleotide sequence ID" value="NZ_CP157961.1"/>
</dbReference>
<reference evidence="1" key="1">
    <citation type="submission" date="2024-06" db="EMBL/GenBank/DDBJ databases">
        <authorList>
            <person name="Li T."/>
            <person name="Gao R."/>
        </authorList>
    </citation>
    <scope>NUCLEOTIDE SEQUENCE</scope>
    <source>
        <strain evidence="1">ZPR3</strain>
        <plasmid evidence="1">unnamed1</plasmid>
    </source>
</reference>
<accession>A0AAU7S1U2</accession>
<organism evidence="1">
    <name type="scientific">Rhizobium sp. ZPR3</name>
    <dbReference type="NCBI Taxonomy" id="3158967"/>
    <lineage>
        <taxon>Bacteria</taxon>
        <taxon>Pseudomonadati</taxon>
        <taxon>Pseudomonadota</taxon>
        <taxon>Alphaproteobacteria</taxon>
        <taxon>Hyphomicrobiales</taxon>
        <taxon>Rhizobiaceae</taxon>
        <taxon>Rhizobium/Agrobacterium group</taxon>
        <taxon>Rhizobium</taxon>
    </lineage>
</organism>
<gene>
    <name evidence="1" type="ORF">ABM479_22940</name>
</gene>
<dbReference type="EMBL" id="CP157961">
    <property type="protein sequence ID" value="XBT96383.1"/>
    <property type="molecule type" value="Genomic_DNA"/>
</dbReference>
<proteinExistence type="predicted"/>
<evidence type="ECO:0000313" key="1">
    <source>
        <dbReference type="EMBL" id="XBT96383.1"/>
    </source>
</evidence>
<sequence length="132" mass="15456">MKISFCLTYFNPSILLGFIQFFLTDAQAFSYSAGIADPDRRTGVVEVAWLCQELPMRHDLSVESARNRGGIYCFGVAWICLDRWFHQGSDLSQRTCKEIEWFSFSWNLWTALSLYFKQLWTENRCALFLELL</sequence>
<keyword evidence="1" id="KW-0614">Plasmid</keyword>
<name>A0AAU7S1U2_9HYPH</name>
<geneLocation type="plasmid" evidence="1">
    <name>unnamed1</name>
</geneLocation>